<feature type="region of interest" description="Disordered" evidence="1">
    <location>
        <begin position="31"/>
        <end position="52"/>
    </location>
</feature>
<feature type="compositionally biased region" description="Basic and acidic residues" evidence="1">
    <location>
        <begin position="35"/>
        <end position="52"/>
    </location>
</feature>
<accession>A0A2H4J0L1</accession>
<proteinExistence type="predicted"/>
<name>A0A2H4J0L1_9CAUD</name>
<organism evidence="2">
    <name type="scientific">uncultured Caudovirales phage</name>
    <dbReference type="NCBI Taxonomy" id="2100421"/>
    <lineage>
        <taxon>Viruses</taxon>
        <taxon>Duplodnaviria</taxon>
        <taxon>Heunggongvirae</taxon>
        <taxon>Uroviricota</taxon>
        <taxon>Caudoviricetes</taxon>
        <taxon>Peduoviridae</taxon>
        <taxon>Maltschvirus</taxon>
        <taxon>Maltschvirus maltsch</taxon>
    </lineage>
</organism>
<protein>
    <submittedName>
        <fullName evidence="2">Uncharacterized protein</fullName>
    </submittedName>
</protein>
<gene>
    <name evidence="2" type="ORF">7AX1_194</name>
</gene>
<reference evidence="2" key="1">
    <citation type="submission" date="2017-06" db="EMBL/GenBank/DDBJ databases">
        <title>Novel phages from South African skin metaviromes.</title>
        <authorList>
            <person name="van Zyl L.J."/>
            <person name="Abrahams Y."/>
            <person name="Stander E.A."/>
            <person name="Kirby B.M."/>
            <person name="Clavaud C."/>
            <person name="Farcet C."/>
            <person name="Breton L."/>
            <person name="Trindade M.I."/>
        </authorList>
    </citation>
    <scope>NUCLEOTIDE SEQUENCE</scope>
</reference>
<evidence type="ECO:0000256" key="1">
    <source>
        <dbReference type="SAM" id="MobiDB-lite"/>
    </source>
</evidence>
<dbReference type="EMBL" id="MF417868">
    <property type="protein sequence ID" value="ASN67829.1"/>
    <property type="molecule type" value="Genomic_DNA"/>
</dbReference>
<evidence type="ECO:0000313" key="2">
    <source>
        <dbReference type="EMBL" id="ASN67829.1"/>
    </source>
</evidence>
<sequence>MNNRQAKIKGYNMFHYYDYPTTKGNFKKIMKRKSRTELKKDLQKERKNYLDK</sequence>